<keyword evidence="4" id="KW-1185">Reference proteome</keyword>
<sequence length="261" mass="26575">MNKKATAITATALSIPLLVGCGQADTEATASPAADSAEGTTSPAAQTAHGSGTEEPAQGTESATPGADPASTATGEQSDGAEQLPAVADPCAGQCTETGRIPVEHPKFGAMEVVTYHEVTSPEGAAPSTGLASYALYQNGQPVGYVGSEDSSPVVSFGTSPSLGGQKWELNNGSNVDKYGNVYLSYDKGVTVLTPTDQGYDSNGTMPPGEGAVKTPFSNADLKISEDGEPTVIQKTLEGEGRETGETVNYVWDGQALVPEQ</sequence>
<evidence type="ECO:0000313" key="4">
    <source>
        <dbReference type="Proteomes" id="UP001501446"/>
    </source>
</evidence>
<reference evidence="4" key="1">
    <citation type="journal article" date="2019" name="Int. J. Syst. Evol. Microbiol.">
        <title>The Global Catalogue of Microorganisms (GCM) 10K type strain sequencing project: providing services to taxonomists for standard genome sequencing and annotation.</title>
        <authorList>
            <consortium name="The Broad Institute Genomics Platform"/>
            <consortium name="The Broad Institute Genome Sequencing Center for Infectious Disease"/>
            <person name="Wu L."/>
            <person name="Ma J."/>
        </authorList>
    </citation>
    <scope>NUCLEOTIDE SEQUENCE [LARGE SCALE GENOMIC DNA]</scope>
    <source>
        <strain evidence="4">JCM 18958</strain>
    </source>
</reference>
<name>A0ABP8XFX6_9MICC</name>
<keyword evidence="2" id="KW-0732">Signal</keyword>
<dbReference type="Proteomes" id="UP001501446">
    <property type="component" value="Unassembled WGS sequence"/>
</dbReference>
<evidence type="ECO:0000256" key="2">
    <source>
        <dbReference type="SAM" id="SignalP"/>
    </source>
</evidence>
<dbReference type="RefSeq" id="WP_095796188.1">
    <property type="nucleotide sequence ID" value="NZ_BAABLN010000035.1"/>
</dbReference>
<protein>
    <recommendedName>
        <fullName evidence="5">Lipoprotein</fullName>
    </recommendedName>
</protein>
<evidence type="ECO:0000313" key="3">
    <source>
        <dbReference type="EMBL" id="GAA4705368.1"/>
    </source>
</evidence>
<evidence type="ECO:0000256" key="1">
    <source>
        <dbReference type="SAM" id="MobiDB-lite"/>
    </source>
</evidence>
<proteinExistence type="predicted"/>
<evidence type="ECO:0008006" key="5">
    <source>
        <dbReference type="Google" id="ProtNLM"/>
    </source>
</evidence>
<organism evidence="3 4">
    <name type="scientific">Kocuria gwangalliensis</name>
    <dbReference type="NCBI Taxonomy" id="501592"/>
    <lineage>
        <taxon>Bacteria</taxon>
        <taxon>Bacillati</taxon>
        <taxon>Actinomycetota</taxon>
        <taxon>Actinomycetes</taxon>
        <taxon>Micrococcales</taxon>
        <taxon>Micrococcaceae</taxon>
        <taxon>Kocuria</taxon>
    </lineage>
</organism>
<feature type="signal peptide" evidence="2">
    <location>
        <begin position="1"/>
        <end position="24"/>
    </location>
</feature>
<feature type="region of interest" description="Disordered" evidence="1">
    <location>
        <begin position="25"/>
        <end position="84"/>
    </location>
</feature>
<dbReference type="EMBL" id="BAABLN010000035">
    <property type="protein sequence ID" value="GAA4705368.1"/>
    <property type="molecule type" value="Genomic_DNA"/>
</dbReference>
<feature type="chain" id="PRO_5045828362" description="Lipoprotein" evidence="2">
    <location>
        <begin position="25"/>
        <end position="261"/>
    </location>
</feature>
<dbReference type="PROSITE" id="PS51257">
    <property type="entry name" value="PROKAR_LIPOPROTEIN"/>
    <property type="match status" value="1"/>
</dbReference>
<accession>A0ABP8XFX6</accession>
<feature type="compositionally biased region" description="Polar residues" evidence="1">
    <location>
        <begin position="38"/>
        <end position="50"/>
    </location>
</feature>
<gene>
    <name evidence="3" type="ORF">GCM10025781_25650</name>
</gene>
<comment type="caution">
    <text evidence="3">The sequence shown here is derived from an EMBL/GenBank/DDBJ whole genome shotgun (WGS) entry which is preliminary data.</text>
</comment>